<dbReference type="RefSeq" id="WP_152265167.1">
    <property type="nucleotide sequence ID" value="NZ_VOKX01000106.1"/>
</dbReference>
<keyword evidence="2" id="KW-1185">Reference proteome</keyword>
<reference evidence="1 2" key="1">
    <citation type="journal article" date="2019" name="Microb. Cell Fact.">
        <title>Exploring novel herbicidin analogues by transcriptional regulator overexpression and MS/MS molecular networking.</title>
        <authorList>
            <person name="Shi Y."/>
            <person name="Gu R."/>
            <person name="Li Y."/>
            <person name="Wang X."/>
            <person name="Ren W."/>
            <person name="Li X."/>
            <person name="Wang L."/>
            <person name="Xie Y."/>
            <person name="Hong B."/>
        </authorList>
    </citation>
    <scope>NUCLEOTIDE SEQUENCE [LARGE SCALE GENOMIC DNA]</scope>
    <source>
        <strain evidence="1 2">US-43</strain>
    </source>
</reference>
<accession>A0A5N5W1R7</accession>
<comment type="caution">
    <text evidence="1">The sequence shown here is derived from an EMBL/GenBank/DDBJ whole genome shotgun (WGS) entry which is preliminary data.</text>
</comment>
<dbReference type="EMBL" id="VOKX01000106">
    <property type="protein sequence ID" value="KAB7835710.1"/>
    <property type="molecule type" value="Genomic_DNA"/>
</dbReference>
<sequence length="211" mass="23072">MTATTVTIHYCVFEDELFRWLGRQSKPQPVYVELDLEDGMLLASYDVVIGSGAPPEVCHRRTRRYYISSSKIDGALIPTADGANRLLDQIRPLAQQVLDGASIEWDGNNKVGVLDSDAQDAEAAIESLVEDPDLGQGGVLDVWDLYDVGALWTAEEAGITGATTDEELIEIAKSLLREFRDGVGEPTAIVHGLDKHLQELRDEAADDLTTC</sequence>
<evidence type="ECO:0000313" key="1">
    <source>
        <dbReference type="EMBL" id="KAB7835710.1"/>
    </source>
</evidence>
<organism evidence="1 2">
    <name type="scientific">Streptomyces mobaraensis</name>
    <name type="common">Streptoverticillium mobaraense</name>
    <dbReference type="NCBI Taxonomy" id="35621"/>
    <lineage>
        <taxon>Bacteria</taxon>
        <taxon>Bacillati</taxon>
        <taxon>Actinomycetota</taxon>
        <taxon>Actinomycetes</taxon>
        <taxon>Kitasatosporales</taxon>
        <taxon>Streptomycetaceae</taxon>
        <taxon>Streptomyces</taxon>
    </lineage>
</organism>
<gene>
    <name evidence="1" type="ORF">FRZ00_26165</name>
</gene>
<name>A0A5N5W1R7_STRMB</name>
<dbReference type="AlphaFoldDB" id="A0A5N5W1R7"/>
<dbReference type="Proteomes" id="UP000327000">
    <property type="component" value="Unassembled WGS sequence"/>
</dbReference>
<evidence type="ECO:0000313" key="2">
    <source>
        <dbReference type="Proteomes" id="UP000327000"/>
    </source>
</evidence>
<dbReference type="OrthoDB" id="3259824at2"/>
<proteinExistence type="predicted"/>
<protein>
    <submittedName>
        <fullName evidence="1">Uncharacterized protein</fullName>
    </submittedName>
</protein>